<name>A0A9Q1ICJ9_SYNKA</name>
<keyword evidence="3 7" id="KW-1003">Cell membrane</keyword>
<dbReference type="EMBL" id="JAINUF010000019">
    <property type="protein sequence ID" value="KAJ8336793.1"/>
    <property type="molecule type" value="Genomic_DNA"/>
</dbReference>
<feature type="transmembrane region" description="Helical" evidence="7">
    <location>
        <begin position="64"/>
        <end position="83"/>
    </location>
</feature>
<evidence type="ECO:0000256" key="5">
    <source>
        <dbReference type="ARBA" id="ARBA00022989"/>
    </source>
</evidence>
<evidence type="ECO:0000256" key="6">
    <source>
        <dbReference type="ARBA" id="ARBA00023136"/>
    </source>
</evidence>
<comment type="subcellular location">
    <subcellularLocation>
        <location evidence="1 7">Cell membrane</location>
        <topology evidence="1 7">Multi-pass membrane protein</topology>
    </subcellularLocation>
</comment>
<keyword evidence="4 7" id="KW-0812">Transmembrane</keyword>
<proteinExistence type="inferred from homology"/>
<dbReference type="PANTHER" id="PTHR13084">
    <property type="entry name" value="T-CELL LYMPHOMA BREAKPOINT-ASSOCIATED TARGET 1-RELATED"/>
    <property type="match status" value="1"/>
</dbReference>
<reference evidence="8" key="1">
    <citation type="journal article" date="2023" name="Science">
        <title>Genome structures resolve the early diversification of teleost fishes.</title>
        <authorList>
            <person name="Parey E."/>
            <person name="Louis A."/>
            <person name="Montfort J."/>
            <person name="Bouchez O."/>
            <person name="Roques C."/>
            <person name="Iampietro C."/>
            <person name="Lluch J."/>
            <person name="Castinel A."/>
            <person name="Donnadieu C."/>
            <person name="Desvignes T."/>
            <person name="Floi Bucao C."/>
            <person name="Jouanno E."/>
            <person name="Wen M."/>
            <person name="Mejri S."/>
            <person name="Dirks R."/>
            <person name="Jansen H."/>
            <person name="Henkel C."/>
            <person name="Chen W.J."/>
            <person name="Zahm M."/>
            <person name="Cabau C."/>
            <person name="Klopp C."/>
            <person name="Thompson A.W."/>
            <person name="Robinson-Rechavi M."/>
            <person name="Braasch I."/>
            <person name="Lecointre G."/>
            <person name="Bobe J."/>
            <person name="Postlethwait J.H."/>
            <person name="Berthelot C."/>
            <person name="Roest Crollius H."/>
            <person name="Guiguen Y."/>
        </authorList>
    </citation>
    <scope>NUCLEOTIDE SEQUENCE</scope>
    <source>
        <strain evidence="8">WJC10195</strain>
    </source>
</reference>
<keyword evidence="6 7" id="KW-0472">Membrane</keyword>
<dbReference type="Pfam" id="PF05640">
    <property type="entry name" value="NKAIN"/>
    <property type="match status" value="1"/>
</dbReference>
<evidence type="ECO:0000256" key="2">
    <source>
        <dbReference type="ARBA" id="ARBA00006364"/>
    </source>
</evidence>
<evidence type="ECO:0000256" key="1">
    <source>
        <dbReference type="ARBA" id="ARBA00004651"/>
    </source>
</evidence>
<gene>
    <name evidence="8" type="ORF">SKAU_G00380130</name>
</gene>
<keyword evidence="9" id="KW-1185">Reference proteome</keyword>
<accession>A0A9Q1ICJ9</accession>
<dbReference type="GO" id="GO:0005886">
    <property type="term" value="C:plasma membrane"/>
    <property type="evidence" value="ECO:0007669"/>
    <property type="project" value="UniProtKB-SubCell"/>
</dbReference>
<dbReference type="Proteomes" id="UP001152622">
    <property type="component" value="Chromosome 19"/>
</dbReference>
<comment type="similarity">
    <text evidence="2 7">Belongs to the NKAIN family.</text>
</comment>
<organism evidence="8 9">
    <name type="scientific">Synaphobranchus kaupii</name>
    <name type="common">Kaup's arrowtooth eel</name>
    <dbReference type="NCBI Taxonomy" id="118154"/>
    <lineage>
        <taxon>Eukaryota</taxon>
        <taxon>Metazoa</taxon>
        <taxon>Chordata</taxon>
        <taxon>Craniata</taxon>
        <taxon>Vertebrata</taxon>
        <taxon>Euteleostomi</taxon>
        <taxon>Actinopterygii</taxon>
        <taxon>Neopterygii</taxon>
        <taxon>Teleostei</taxon>
        <taxon>Anguilliformes</taxon>
        <taxon>Synaphobranchidae</taxon>
        <taxon>Synaphobranchus</taxon>
    </lineage>
</organism>
<dbReference type="GO" id="GO:0002028">
    <property type="term" value="P:regulation of sodium ion transport"/>
    <property type="evidence" value="ECO:0007669"/>
    <property type="project" value="UniProtKB-UniRule"/>
</dbReference>
<evidence type="ECO:0000256" key="3">
    <source>
        <dbReference type="ARBA" id="ARBA00022475"/>
    </source>
</evidence>
<comment type="caution">
    <text evidence="7">Lacks conserved residue(s) required for the propagation of feature annotation.</text>
</comment>
<keyword evidence="5 7" id="KW-1133">Transmembrane helix</keyword>
<evidence type="ECO:0000313" key="8">
    <source>
        <dbReference type="EMBL" id="KAJ8336793.1"/>
    </source>
</evidence>
<evidence type="ECO:0000313" key="9">
    <source>
        <dbReference type="Proteomes" id="UP001152622"/>
    </source>
</evidence>
<sequence>MDIMTFNISLHRSWWREHGPGCVRREAPPPDPYDNPHDLQGHAYISVSGCMVEFQYLEVMHSSFSILLALFGFVFACYVVSVFTEEGDSCRY</sequence>
<dbReference type="OrthoDB" id="10050321at2759"/>
<dbReference type="InterPro" id="IPR008516">
    <property type="entry name" value="Na/K-Atpase_Interacting"/>
</dbReference>
<comment type="caution">
    <text evidence="8">The sequence shown here is derived from an EMBL/GenBank/DDBJ whole genome shotgun (WGS) entry which is preliminary data.</text>
</comment>
<evidence type="ECO:0000256" key="4">
    <source>
        <dbReference type="ARBA" id="ARBA00022692"/>
    </source>
</evidence>
<protein>
    <recommendedName>
        <fullName evidence="7">Sodium/potassium-transporting ATPase subunit beta-1-interacting protein</fullName>
        <shortName evidence="7">Na(+)/K(+)-transporting ATPase subunit beta-1-interacting protein</shortName>
    </recommendedName>
</protein>
<dbReference type="AlphaFoldDB" id="A0A9Q1ICJ9"/>
<dbReference type="PANTHER" id="PTHR13084:SF2">
    <property type="entry name" value="SODIUM_POTASSIUM-TRANSPORTING ATPASE SUBUNIT BETA-1-INTERACTING PROTEIN 3"/>
    <property type="match status" value="1"/>
</dbReference>
<evidence type="ECO:0000256" key="7">
    <source>
        <dbReference type="RuleBase" id="RU368041"/>
    </source>
</evidence>